<protein>
    <submittedName>
        <fullName evidence="1">10763_t:CDS:1</fullName>
    </submittedName>
</protein>
<sequence length="90" mass="9751">LGKLANVDLAGFMVLIGFGGMIAICVKPNKTVNEAKEEGNTALIQPNGEKILFKLHSRRPEADSRVSIETSNSREASSSSERHGITVEKR</sequence>
<dbReference type="EMBL" id="CAJVPT010066759">
    <property type="protein sequence ID" value="CAG8773909.1"/>
    <property type="molecule type" value="Genomic_DNA"/>
</dbReference>
<comment type="caution">
    <text evidence="1">The sequence shown here is derived from an EMBL/GenBank/DDBJ whole genome shotgun (WGS) entry which is preliminary data.</text>
</comment>
<feature type="non-terminal residue" evidence="1">
    <location>
        <position position="1"/>
    </location>
</feature>
<gene>
    <name evidence="1" type="ORF">ACOLOM_LOCUS13976</name>
</gene>
<reference evidence="1" key="1">
    <citation type="submission" date="2021-06" db="EMBL/GenBank/DDBJ databases">
        <authorList>
            <person name="Kallberg Y."/>
            <person name="Tangrot J."/>
            <person name="Rosling A."/>
        </authorList>
    </citation>
    <scope>NUCLEOTIDE SEQUENCE</scope>
    <source>
        <strain evidence="1">CL356</strain>
    </source>
</reference>
<proteinExistence type="predicted"/>
<keyword evidence="2" id="KW-1185">Reference proteome</keyword>
<name>A0ACA9R2L2_9GLOM</name>
<organism evidence="1 2">
    <name type="scientific">Acaulospora colombiana</name>
    <dbReference type="NCBI Taxonomy" id="27376"/>
    <lineage>
        <taxon>Eukaryota</taxon>
        <taxon>Fungi</taxon>
        <taxon>Fungi incertae sedis</taxon>
        <taxon>Mucoromycota</taxon>
        <taxon>Glomeromycotina</taxon>
        <taxon>Glomeromycetes</taxon>
        <taxon>Diversisporales</taxon>
        <taxon>Acaulosporaceae</taxon>
        <taxon>Acaulospora</taxon>
    </lineage>
</organism>
<accession>A0ACA9R2L2</accession>
<evidence type="ECO:0000313" key="1">
    <source>
        <dbReference type="EMBL" id="CAG8773909.1"/>
    </source>
</evidence>
<dbReference type="Proteomes" id="UP000789525">
    <property type="component" value="Unassembled WGS sequence"/>
</dbReference>
<evidence type="ECO:0000313" key="2">
    <source>
        <dbReference type="Proteomes" id="UP000789525"/>
    </source>
</evidence>